<evidence type="ECO:0000313" key="2">
    <source>
        <dbReference type="Proteomes" id="UP000214646"/>
    </source>
</evidence>
<evidence type="ECO:0000313" key="1">
    <source>
        <dbReference type="EMBL" id="OWK38100.1"/>
    </source>
</evidence>
<protein>
    <submittedName>
        <fullName evidence="1">Uncharacterized protein</fullName>
    </submittedName>
</protein>
<dbReference type="Proteomes" id="UP000214646">
    <property type="component" value="Unassembled WGS sequence"/>
</dbReference>
<dbReference type="AlphaFoldDB" id="A0A225D917"/>
<organism evidence="1 2">
    <name type="scientific">Fimbriiglobus ruber</name>
    <dbReference type="NCBI Taxonomy" id="1908690"/>
    <lineage>
        <taxon>Bacteria</taxon>
        <taxon>Pseudomonadati</taxon>
        <taxon>Planctomycetota</taxon>
        <taxon>Planctomycetia</taxon>
        <taxon>Gemmatales</taxon>
        <taxon>Gemmataceae</taxon>
        <taxon>Fimbriiglobus</taxon>
    </lineage>
</organism>
<accession>A0A225D917</accession>
<keyword evidence="2" id="KW-1185">Reference proteome</keyword>
<gene>
    <name evidence="1" type="ORF">FRUB_07220</name>
</gene>
<dbReference type="EMBL" id="NIDE01000014">
    <property type="protein sequence ID" value="OWK38100.1"/>
    <property type="molecule type" value="Genomic_DNA"/>
</dbReference>
<proteinExistence type="predicted"/>
<sequence length="37" mass="3721">MSGVRPSIRAGAGKLLGKRAALCDGVFCSSLTVGRGE</sequence>
<name>A0A225D917_9BACT</name>
<comment type="caution">
    <text evidence="1">The sequence shown here is derived from an EMBL/GenBank/DDBJ whole genome shotgun (WGS) entry which is preliminary data.</text>
</comment>
<reference evidence="2" key="1">
    <citation type="submission" date="2017-06" db="EMBL/GenBank/DDBJ databases">
        <title>Genome analysis of Fimbriiglobus ruber SP5, the first member of the order Planctomycetales with confirmed chitinolytic capability.</title>
        <authorList>
            <person name="Ravin N.V."/>
            <person name="Rakitin A.L."/>
            <person name="Ivanova A.A."/>
            <person name="Beletsky A.V."/>
            <person name="Kulichevskaya I.S."/>
            <person name="Mardanov A.V."/>
            <person name="Dedysh S.N."/>
        </authorList>
    </citation>
    <scope>NUCLEOTIDE SEQUENCE [LARGE SCALE GENOMIC DNA]</scope>
    <source>
        <strain evidence="2">SP5</strain>
    </source>
</reference>